<dbReference type="EMBL" id="JBCITK010000001">
    <property type="protein sequence ID" value="MEN0643925.1"/>
    <property type="molecule type" value="Genomic_DNA"/>
</dbReference>
<proteinExistence type="inferred from homology"/>
<reference evidence="7 8" key="1">
    <citation type="submission" date="2024-03" db="EMBL/GenBank/DDBJ databases">
        <title>Bacilli Hybrid Assemblies.</title>
        <authorList>
            <person name="Kovac J."/>
        </authorList>
    </citation>
    <scope>NUCLEOTIDE SEQUENCE [LARGE SCALE GENOMIC DNA]</scope>
    <source>
        <strain evidence="7 8">FSL R7-0666</strain>
    </source>
</reference>
<feature type="compositionally biased region" description="Polar residues" evidence="6">
    <location>
        <begin position="59"/>
        <end position="74"/>
    </location>
</feature>
<feature type="compositionally biased region" description="Low complexity" evidence="6">
    <location>
        <begin position="34"/>
        <end position="56"/>
    </location>
</feature>
<dbReference type="GO" id="GO:0051301">
    <property type="term" value="P:cell division"/>
    <property type="evidence" value="ECO:0007669"/>
    <property type="project" value="UniProtKB-KW"/>
</dbReference>
<dbReference type="PANTHER" id="PTHR35798:SF1">
    <property type="entry name" value="CELL DIVISION PROTEIN SEPF"/>
    <property type="match status" value="1"/>
</dbReference>
<dbReference type="Proteomes" id="UP001418796">
    <property type="component" value="Unassembled WGS sequence"/>
</dbReference>
<feature type="region of interest" description="Disordered" evidence="6">
    <location>
        <begin position="23"/>
        <end position="76"/>
    </location>
</feature>
<keyword evidence="8" id="KW-1185">Reference proteome</keyword>
<dbReference type="InterPro" id="IPR007561">
    <property type="entry name" value="Cell_div_SepF/SepF-rel"/>
</dbReference>
<dbReference type="Gene3D" id="3.30.110.150">
    <property type="entry name" value="SepF-like protein"/>
    <property type="match status" value="1"/>
</dbReference>
<evidence type="ECO:0000256" key="6">
    <source>
        <dbReference type="SAM" id="MobiDB-lite"/>
    </source>
</evidence>
<comment type="subunit">
    <text evidence="5">Homodimer. Interacts with FtsZ.</text>
</comment>
<keyword evidence="3 5" id="KW-0131">Cell cycle</keyword>
<comment type="caution">
    <text evidence="7">The sequence shown here is derived from an EMBL/GenBank/DDBJ whole genome shotgun (WGS) entry which is preliminary data.</text>
</comment>
<evidence type="ECO:0000256" key="4">
    <source>
        <dbReference type="ARBA" id="ARBA00044936"/>
    </source>
</evidence>
<sequence length="161" mass="18574">MSFKSKFRDYFSLDEHVEEYEQVVEDNTGEDSQQTRQSQQTPFQQSRQTQQQKTPQAVEKQQNVVSLQSAQKSSKMVLMEPRTDDEAQQIADHLKNRRAVIINMQRLPEGQARHMVHFLSGTVYAIGGDIQKLGPNIFLCTPDNVEISGNISEMQLREFDR</sequence>
<evidence type="ECO:0000313" key="7">
    <source>
        <dbReference type="EMBL" id="MEN0643925.1"/>
    </source>
</evidence>
<evidence type="ECO:0000256" key="5">
    <source>
        <dbReference type="HAMAP-Rule" id="MF_01197"/>
    </source>
</evidence>
<dbReference type="HAMAP" id="MF_01197">
    <property type="entry name" value="SepF"/>
    <property type="match status" value="1"/>
</dbReference>
<comment type="similarity">
    <text evidence="5">Belongs to the SepF family.</text>
</comment>
<dbReference type="InterPro" id="IPR023052">
    <property type="entry name" value="Cell_div_SepF"/>
</dbReference>
<keyword evidence="2 5" id="KW-0717">Septation</keyword>
<evidence type="ECO:0000256" key="2">
    <source>
        <dbReference type="ARBA" id="ARBA00023210"/>
    </source>
</evidence>
<comment type="subcellular location">
    <subcellularLocation>
        <location evidence="5">Cytoplasm</location>
    </subcellularLocation>
    <text evidence="5">Localizes to the division site, in a FtsZ-dependent manner.</text>
</comment>
<evidence type="ECO:0000256" key="3">
    <source>
        <dbReference type="ARBA" id="ARBA00023306"/>
    </source>
</evidence>
<accession>A0ABU9VJ68</accession>
<dbReference type="PANTHER" id="PTHR35798">
    <property type="entry name" value="CELL DIVISION PROTEIN SEPF"/>
    <property type="match status" value="1"/>
</dbReference>
<keyword evidence="1 5" id="KW-0132">Cell division</keyword>
<comment type="function">
    <text evidence="4 5">Cell division protein that is part of the divisome complex and is recruited early to the Z-ring. Probably stimulates Z-ring formation, perhaps through the cross-linking of FtsZ protofilaments. Its function overlaps with FtsA.</text>
</comment>
<keyword evidence="5" id="KW-0963">Cytoplasm</keyword>
<dbReference type="InterPro" id="IPR038594">
    <property type="entry name" value="SepF-like_sf"/>
</dbReference>
<name>A0ABU9VJ68_9BACI</name>
<protein>
    <recommendedName>
        <fullName evidence="5">Cell division protein SepF</fullName>
    </recommendedName>
</protein>
<dbReference type="RefSeq" id="WP_343130731.1">
    <property type="nucleotide sequence ID" value="NZ_JBCITK010000001.1"/>
</dbReference>
<organism evidence="7 8">
    <name type="scientific">Alkalicoccobacillus gibsonii</name>
    <dbReference type="NCBI Taxonomy" id="79881"/>
    <lineage>
        <taxon>Bacteria</taxon>
        <taxon>Bacillati</taxon>
        <taxon>Bacillota</taxon>
        <taxon>Bacilli</taxon>
        <taxon>Bacillales</taxon>
        <taxon>Bacillaceae</taxon>
        <taxon>Alkalicoccobacillus</taxon>
    </lineage>
</organism>
<dbReference type="Pfam" id="PF04472">
    <property type="entry name" value="SepF"/>
    <property type="match status" value="1"/>
</dbReference>
<gene>
    <name evidence="5" type="primary">sepF</name>
    <name evidence="7" type="ORF">MKY91_12255</name>
</gene>
<evidence type="ECO:0000256" key="1">
    <source>
        <dbReference type="ARBA" id="ARBA00022618"/>
    </source>
</evidence>
<evidence type="ECO:0000313" key="8">
    <source>
        <dbReference type="Proteomes" id="UP001418796"/>
    </source>
</evidence>